<dbReference type="InterPro" id="IPR044730">
    <property type="entry name" value="RNase_H-like_dom_plant"/>
</dbReference>
<dbReference type="InterPro" id="IPR012337">
    <property type="entry name" value="RNaseH-like_sf"/>
</dbReference>
<comment type="caution">
    <text evidence="2">The sequence shown here is derived from an EMBL/GenBank/DDBJ whole genome shotgun (WGS) entry which is preliminary data.</text>
</comment>
<gene>
    <name evidence="2" type="ORF">K2173_016276</name>
</gene>
<reference evidence="2 3" key="1">
    <citation type="submission" date="2021-09" db="EMBL/GenBank/DDBJ databases">
        <title>Genomic insights and catalytic innovation underlie evolution of tropane alkaloids biosynthesis.</title>
        <authorList>
            <person name="Wang Y.-J."/>
            <person name="Tian T."/>
            <person name="Huang J.-P."/>
            <person name="Huang S.-X."/>
        </authorList>
    </citation>
    <scope>NUCLEOTIDE SEQUENCE [LARGE SCALE GENOMIC DNA]</scope>
    <source>
        <strain evidence="2">KIB-2018</strain>
        <tissue evidence="2">Leaf</tissue>
    </source>
</reference>
<dbReference type="GO" id="GO:0004523">
    <property type="term" value="F:RNA-DNA hybrid ribonuclease activity"/>
    <property type="evidence" value="ECO:0007669"/>
    <property type="project" value="InterPro"/>
</dbReference>
<dbReference type="AlphaFoldDB" id="A0AAV8SGM9"/>
<sequence>MWLKEGNRITRFFHAKATALQRRNRITQLKDAYGMRHTWETGLSQVISDYFTTLYSSQDCTPVNILNCVPHCLSAKDHLLLDAPFTQEDVRQAVFSMSGDKSHGLDGLNPGFYQRYWDVIGDDVSAFCLQCASTGLIPPSLPETILVLIPKKQHPEYISDFRPIALCQVLYKIVAKLLAHILKCVLPKIISPTQSAFVTGRHIQDNSVVAYEAIHYLWARRRGKTGYAVLKLDICKAYDRLDWGFLQAVMRKMGFNDRWLGLTAQCVTFVSYRVLQQGTFIGPIFPSRGLRQGDPLSPYLFIICAEALSRLIQARVAQGAIHGVKIVTCTPVISHLLFADDSVLFFRAQIHEAQAIQTLLQDYEQASGQSVNFSKSLISFSPNTDLATKLVICSLLLLQEYDDLGSYLGLPMAIGRNKRERLMCRFWWGTATNRKSIHWMSWDRLCRSREDGGLAFKRLREFNLALLGKLVARLLKARYFAHCSFLDAPLGANPSYLWRSIRASQPLLLHIWTNPWLKDVTNPFVSTPFDACSDVLLVQDLMLHGRWNVGLITAVFNERDRGLILGLPLSRAAEDDLFWLYEDNGFFSVKSAYKALTSLRIEAPPAGMASESLLHLLVTCSFTRQVWTARNNLIWNHRVTAPLSVWTRALRSYHDWLRAQVEDTPPRPAEGATIWQPSALAWVKLNVDAATIVDGSCTGYGCIARDSSDFVLRVWIGRLEGAFRPKIAEALAIKEALSWIACTGWSRVIVESDCLLVVHALLARHFVDATASGDLISHSRVIVSQLDCDVVFNHVRRSANQVARGLAQASRTTTNVGEWSCHYPPFVLPILSLDS</sequence>
<dbReference type="PROSITE" id="PS50878">
    <property type="entry name" value="RT_POL"/>
    <property type="match status" value="1"/>
</dbReference>
<dbReference type="InterPro" id="IPR043502">
    <property type="entry name" value="DNA/RNA_pol_sf"/>
</dbReference>
<dbReference type="Proteomes" id="UP001159364">
    <property type="component" value="Linkage Group LG11"/>
</dbReference>
<dbReference type="Pfam" id="PF13456">
    <property type="entry name" value="RVT_3"/>
    <property type="match status" value="1"/>
</dbReference>
<organism evidence="2 3">
    <name type="scientific">Erythroxylum novogranatense</name>
    <dbReference type="NCBI Taxonomy" id="1862640"/>
    <lineage>
        <taxon>Eukaryota</taxon>
        <taxon>Viridiplantae</taxon>
        <taxon>Streptophyta</taxon>
        <taxon>Embryophyta</taxon>
        <taxon>Tracheophyta</taxon>
        <taxon>Spermatophyta</taxon>
        <taxon>Magnoliopsida</taxon>
        <taxon>eudicotyledons</taxon>
        <taxon>Gunneridae</taxon>
        <taxon>Pentapetalae</taxon>
        <taxon>rosids</taxon>
        <taxon>fabids</taxon>
        <taxon>Malpighiales</taxon>
        <taxon>Erythroxylaceae</taxon>
        <taxon>Erythroxylum</taxon>
    </lineage>
</organism>
<dbReference type="SUPFAM" id="SSF56672">
    <property type="entry name" value="DNA/RNA polymerases"/>
    <property type="match status" value="1"/>
</dbReference>
<dbReference type="CDD" id="cd06222">
    <property type="entry name" value="RNase_H_like"/>
    <property type="match status" value="1"/>
</dbReference>
<dbReference type="InterPro" id="IPR002156">
    <property type="entry name" value="RNaseH_domain"/>
</dbReference>
<dbReference type="EMBL" id="JAIWQS010000011">
    <property type="protein sequence ID" value="KAJ8751095.1"/>
    <property type="molecule type" value="Genomic_DNA"/>
</dbReference>
<evidence type="ECO:0000313" key="2">
    <source>
        <dbReference type="EMBL" id="KAJ8751095.1"/>
    </source>
</evidence>
<evidence type="ECO:0000259" key="1">
    <source>
        <dbReference type="PROSITE" id="PS50878"/>
    </source>
</evidence>
<dbReference type="CDD" id="cd01650">
    <property type="entry name" value="RT_nLTR_like"/>
    <property type="match status" value="1"/>
</dbReference>
<evidence type="ECO:0000313" key="3">
    <source>
        <dbReference type="Proteomes" id="UP001159364"/>
    </source>
</evidence>
<accession>A0AAV8SGM9</accession>
<keyword evidence="3" id="KW-1185">Reference proteome</keyword>
<dbReference type="Gene3D" id="3.30.420.10">
    <property type="entry name" value="Ribonuclease H-like superfamily/Ribonuclease H"/>
    <property type="match status" value="1"/>
</dbReference>
<dbReference type="GO" id="GO:0003676">
    <property type="term" value="F:nucleic acid binding"/>
    <property type="evidence" value="ECO:0007669"/>
    <property type="project" value="InterPro"/>
</dbReference>
<dbReference type="InterPro" id="IPR052343">
    <property type="entry name" value="Retrotransposon-Effector_Assoc"/>
</dbReference>
<dbReference type="PANTHER" id="PTHR46890">
    <property type="entry name" value="NON-LTR RETROLELEMENT REVERSE TRANSCRIPTASE-LIKE PROTEIN-RELATED"/>
    <property type="match status" value="1"/>
</dbReference>
<dbReference type="SUPFAM" id="SSF53098">
    <property type="entry name" value="Ribonuclease H-like"/>
    <property type="match status" value="1"/>
</dbReference>
<dbReference type="InterPro" id="IPR036397">
    <property type="entry name" value="RNaseH_sf"/>
</dbReference>
<dbReference type="PANTHER" id="PTHR46890:SF48">
    <property type="entry name" value="RNA-DIRECTED DNA POLYMERASE"/>
    <property type="match status" value="1"/>
</dbReference>
<dbReference type="InterPro" id="IPR000477">
    <property type="entry name" value="RT_dom"/>
</dbReference>
<proteinExistence type="predicted"/>
<name>A0AAV8SGM9_9ROSI</name>
<dbReference type="Pfam" id="PF00078">
    <property type="entry name" value="RVT_1"/>
    <property type="match status" value="1"/>
</dbReference>
<protein>
    <recommendedName>
        <fullName evidence="1">Reverse transcriptase domain-containing protein</fullName>
    </recommendedName>
</protein>
<feature type="domain" description="Reverse transcriptase" evidence="1">
    <location>
        <begin position="130"/>
        <end position="412"/>
    </location>
</feature>